<evidence type="ECO:0000313" key="3">
    <source>
        <dbReference type="Proteomes" id="UP001185706"/>
    </source>
</evidence>
<accession>A0AAE4NLK6</accession>
<reference evidence="2" key="1">
    <citation type="submission" date="2023-08" db="EMBL/GenBank/DDBJ databases">
        <title>Genomic characterization of the C. tuberculostearicum species complex, a ubiquitous member of the human skin microbiome.</title>
        <authorList>
            <person name="Ahmed N."/>
            <person name="Deming C."/>
            <person name="Conlan S."/>
            <person name="Segre J."/>
        </authorList>
    </citation>
    <scope>NUCLEOTIDE SEQUENCE</scope>
    <source>
        <strain evidence="2">CTNIH22</strain>
    </source>
</reference>
<dbReference type="Proteomes" id="UP001185706">
    <property type="component" value="Unassembled WGS sequence"/>
</dbReference>
<feature type="non-terminal residue" evidence="2">
    <location>
        <position position="1"/>
    </location>
</feature>
<protein>
    <submittedName>
        <fullName evidence="2">Uncharacterized protein</fullName>
    </submittedName>
</protein>
<feature type="region of interest" description="Disordered" evidence="1">
    <location>
        <begin position="1"/>
        <end position="25"/>
    </location>
</feature>
<feature type="compositionally biased region" description="Polar residues" evidence="1">
    <location>
        <begin position="63"/>
        <end position="87"/>
    </location>
</feature>
<evidence type="ECO:0000256" key="1">
    <source>
        <dbReference type="SAM" id="MobiDB-lite"/>
    </source>
</evidence>
<dbReference type="EMBL" id="JAVBIB010000012">
    <property type="protein sequence ID" value="MDV2419786.1"/>
    <property type="molecule type" value="Genomic_DNA"/>
</dbReference>
<evidence type="ECO:0000313" key="2">
    <source>
        <dbReference type="EMBL" id="MDV2419786.1"/>
    </source>
</evidence>
<comment type="caution">
    <text evidence="2">The sequence shown here is derived from an EMBL/GenBank/DDBJ whole genome shotgun (WGS) entry which is preliminary data.</text>
</comment>
<gene>
    <name evidence="2" type="ORF">RAE03_08385</name>
</gene>
<dbReference type="AlphaFoldDB" id="A0AAE4NLK6"/>
<organism evidence="2 3">
    <name type="scientific">Corynebacterium tuberculostearicum</name>
    <dbReference type="NCBI Taxonomy" id="38304"/>
    <lineage>
        <taxon>Bacteria</taxon>
        <taxon>Bacillati</taxon>
        <taxon>Actinomycetota</taxon>
        <taxon>Actinomycetes</taxon>
        <taxon>Mycobacteriales</taxon>
        <taxon>Corynebacteriaceae</taxon>
        <taxon>Corynebacterium</taxon>
    </lineage>
</organism>
<name>A0AAE4NLK6_9CORY</name>
<proteinExistence type="predicted"/>
<sequence length="111" mass="12493">KQAVKSPKPNKRTNHHKPQKPVLASKKLLQRKIQFPQPDGVKNKETKKLNTITCQPIHLNAAETPNSIQTSTRFTYPTGTHQPTNHQGLLADKPINTQPCTQKIKSTLAHY</sequence>
<feature type="compositionally biased region" description="Basic residues" evidence="1">
    <location>
        <begin position="8"/>
        <end position="19"/>
    </location>
</feature>
<feature type="region of interest" description="Disordered" evidence="1">
    <location>
        <begin position="63"/>
        <end position="97"/>
    </location>
</feature>
<dbReference type="RefSeq" id="WP_316993596.1">
    <property type="nucleotide sequence ID" value="NZ_JAVBIB010000012.1"/>
</dbReference>